<proteinExistence type="predicted"/>
<accession>A0A0A9DYB6</accession>
<organism evidence="1">
    <name type="scientific">Arundo donax</name>
    <name type="common">Giant reed</name>
    <name type="synonym">Donax arundinaceus</name>
    <dbReference type="NCBI Taxonomy" id="35708"/>
    <lineage>
        <taxon>Eukaryota</taxon>
        <taxon>Viridiplantae</taxon>
        <taxon>Streptophyta</taxon>
        <taxon>Embryophyta</taxon>
        <taxon>Tracheophyta</taxon>
        <taxon>Spermatophyta</taxon>
        <taxon>Magnoliopsida</taxon>
        <taxon>Liliopsida</taxon>
        <taxon>Poales</taxon>
        <taxon>Poaceae</taxon>
        <taxon>PACMAD clade</taxon>
        <taxon>Arundinoideae</taxon>
        <taxon>Arundineae</taxon>
        <taxon>Arundo</taxon>
    </lineage>
</organism>
<name>A0A0A9DYB6_ARUDO</name>
<sequence>MFLKFSFLIYFRESLHGISLELLLLFSAFGTASLENQNLEPCQTGP</sequence>
<dbReference type="AlphaFoldDB" id="A0A0A9DYB6"/>
<dbReference type="EMBL" id="GBRH01206202">
    <property type="protein sequence ID" value="JAD91693.1"/>
    <property type="molecule type" value="Transcribed_RNA"/>
</dbReference>
<reference evidence="1" key="1">
    <citation type="submission" date="2014-09" db="EMBL/GenBank/DDBJ databases">
        <authorList>
            <person name="Magalhaes I.L.F."/>
            <person name="Oliveira U."/>
            <person name="Santos F.R."/>
            <person name="Vidigal T.H.D.A."/>
            <person name="Brescovit A.D."/>
            <person name="Santos A.J."/>
        </authorList>
    </citation>
    <scope>NUCLEOTIDE SEQUENCE</scope>
    <source>
        <tissue evidence="1">Shoot tissue taken approximately 20 cm above the soil surface</tissue>
    </source>
</reference>
<reference evidence="1" key="2">
    <citation type="journal article" date="2015" name="Data Brief">
        <title>Shoot transcriptome of the giant reed, Arundo donax.</title>
        <authorList>
            <person name="Barrero R.A."/>
            <person name="Guerrero F.D."/>
            <person name="Moolhuijzen P."/>
            <person name="Goolsby J.A."/>
            <person name="Tidwell J."/>
            <person name="Bellgard S.E."/>
            <person name="Bellgard M.I."/>
        </authorList>
    </citation>
    <scope>NUCLEOTIDE SEQUENCE</scope>
    <source>
        <tissue evidence="1">Shoot tissue taken approximately 20 cm above the soil surface</tissue>
    </source>
</reference>
<evidence type="ECO:0000313" key="1">
    <source>
        <dbReference type="EMBL" id="JAD91693.1"/>
    </source>
</evidence>
<protein>
    <submittedName>
        <fullName evidence="1">Uncharacterized protein</fullName>
    </submittedName>
</protein>